<proteinExistence type="predicted"/>
<feature type="region of interest" description="Disordered" evidence="5">
    <location>
        <begin position="485"/>
        <end position="512"/>
    </location>
</feature>
<dbReference type="KEGG" id="rsi:Runsl_1752"/>
<feature type="chain" id="PRO_5031209737" evidence="6">
    <location>
        <begin position="25"/>
        <end position="521"/>
    </location>
</feature>
<dbReference type="InterPro" id="IPR011659">
    <property type="entry name" value="WD40"/>
</dbReference>
<evidence type="ECO:0000256" key="3">
    <source>
        <dbReference type="ARBA" id="ARBA00023237"/>
    </source>
</evidence>
<evidence type="ECO:0000256" key="6">
    <source>
        <dbReference type="SAM" id="SignalP"/>
    </source>
</evidence>
<dbReference type="SUPFAM" id="SSF82171">
    <property type="entry name" value="DPP6 N-terminal domain-like"/>
    <property type="match status" value="1"/>
</dbReference>
<keyword evidence="9" id="KW-1185">Reference proteome</keyword>
<dbReference type="Pfam" id="PF07676">
    <property type="entry name" value="PD40"/>
    <property type="match status" value="2"/>
</dbReference>
<comment type="subcellular location">
    <subcellularLocation>
        <location evidence="1">Cell outer membrane</location>
    </subcellularLocation>
</comment>
<dbReference type="RefSeq" id="WP_013927489.1">
    <property type="nucleotide sequence ID" value="NC_015703.1"/>
</dbReference>
<dbReference type="InterPro" id="IPR050330">
    <property type="entry name" value="Bact_OuterMem_StrucFunc"/>
</dbReference>
<dbReference type="Gene3D" id="2.60.40.1120">
    <property type="entry name" value="Carboxypeptidase-like, regulatory domain"/>
    <property type="match status" value="1"/>
</dbReference>
<evidence type="ECO:0000256" key="2">
    <source>
        <dbReference type="ARBA" id="ARBA00023136"/>
    </source>
</evidence>
<keyword evidence="3" id="KW-0998">Cell outer membrane</keyword>
<accession>A0A7U4E541</accession>
<reference evidence="9" key="1">
    <citation type="submission" date="2011-06" db="EMBL/GenBank/DDBJ databases">
        <title>The complete genome of chromosome of Runella slithyformis DSM 19594.</title>
        <authorList>
            <consortium name="US DOE Joint Genome Institute (JGI-PGF)"/>
            <person name="Lucas S."/>
            <person name="Han J."/>
            <person name="Lapidus A."/>
            <person name="Bruce D."/>
            <person name="Goodwin L."/>
            <person name="Pitluck S."/>
            <person name="Peters L."/>
            <person name="Kyrpides N."/>
            <person name="Mavromatis K."/>
            <person name="Ivanova N."/>
            <person name="Ovchinnikova G."/>
            <person name="Zhang X."/>
            <person name="Misra M."/>
            <person name="Detter J.C."/>
            <person name="Tapia R."/>
            <person name="Han C."/>
            <person name="Land M."/>
            <person name="Hauser L."/>
            <person name="Markowitz V."/>
            <person name="Cheng J.-F."/>
            <person name="Hugenholtz P."/>
            <person name="Woyke T."/>
            <person name="Wu D."/>
            <person name="Tindall B."/>
            <person name="Faehrich R."/>
            <person name="Brambilla E."/>
            <person name="Klenk H.-P."/>
            <person name="Eisen J.A."/>
        </authorList>
    </citation>
    <scope>NUCLEOTIDE SEQUENCE [LARGE SCALE GENOMIC DNA]</scope>
    <source>
        <strain evidence="9">ATCC 29530 / DSM 19594 / LMG 11500 / NCIMB 11436 / LSU 4</strain>
    </source>
</reference>
<dbReference type="InterPro" id="IPR036737">
    <property type="entry name" value="OmpA-like_sf"/>
</dbReference>
<keyword evidence="2 4" id="KW-0472">Membrane</keyword>
<dbReference type="CDD" id="cd07185">
    <property type="entry name" value="OmpA_C-like"/>
    <property type="match status" value="1"/>
</dbReference>
<keyword evidence="6" id="KW-0732">Signal</keyword>
<dbReference type="GO" id="GO:0009279">
    <property type="term" value="C:cell outer membrane"/>
    <property type="evidence" value="ECO:0007669"/>
    <property type="project" value="UniProtKB-SubCell"/>
</dbReference>
<dbReference type="Proteomes" id="UP000000493">
    <property type="component" value="Chromosome"/>
</dbReference>
<name>A0A7U4E541_RUNSL</name>
<dbReference type="InterPro" id="IPR006664">
    <property type="entry name" value="OMP_bac"/>
</dbReference>
<dbReference type="Pfam" id="PF00691">
    <property type="entry name" value="OmpA"/>
    <property type="match status" value="1"/>
</dbReference>
<dbReference type="EMBL" id="CP002859">
    <property type="protein sequence ID" value="AEI48176.1"/>
    <property type="molecule type" value="Genomic_DNA"/>
</dbReference>
<dbReference type="Gene3D" id="3.30.1330.60">
    <property type="entry name" value="OmpA-like domain"/>
    <property type="match status" value="1"/>
</dbReference>
<dbReference type="PANTHER" id="PTHR30329:SF21">
    <property type="entry name" value="LIPOPROTEIN YIAD-RELATED"/>
    <property type="match status" value="1"/>
</dbReference>
<dbReference type="PANTHER" id="PTHR30329">
    <property type="entry name" value="STATOR ELEMENT OF FLAGELLAR MOTOR COMPLEX"/>
    <property type="match status" value="1"/>
</dbReference>
<dbReference type="PROSITE" id="PS51123">
    <property type="entry name" value="OMPA_2"/>
    <property type="match status" value="1"/>
</dbReference>
<evidence type="ECO:0000256" key="1">
    <source>
        <dbReference type="ARBA" id="ARBA00004442"/>
    </source>
</evidence>
<evidence type="ECO:0000313" key="9">
    <source>
        <dbReference type="Proteomes" id="UP000000493"/>
    </source>
</evidence>
<reference evidence="8 9" key="2">
    <citation type="journal article" date="2012" name="Stand. Genomic Sci.">
        <title>Complete genome sequence of the aquatic bacterium Runella slithyformis type strain (LSU 4(T)).</title>
        <authorList>
            <person name="Copeland A."/>
            <person name="Zhang X."/>
            <person name="Misra M."/>
            <person name="Lapidus A."/>
            <person name="Nolan M."/>
            <person name="Lucas S."/>
            <person name="Deshpande S."/>
            <person name="Cheng J.F."/>
            <person name="Tapia R."/>
            <person name="Goodwin L.A."/>
            <person name="Pitluck S."/>
            <person name="Liolios K."/>
            <person name="Pagani I."/>
            <person name="Ivanova N."/>
            <person name="Mikhailova N."/>
            <person name="Pati A."/>
            <person name="Chen A."/>
            <person name="Palaniappan K."/>
            <person name="Land M."/>
            <person name="Hauser L."/>
            <person name="Pan C."/>
            <person name="Jeffries C.D."/>
            <person name="Detter J.C."/>
            <person name="Brambilla E.M."/>
            <person name="Rohde M."/>
            <person name="Djao O.D."/>
            <person name="Goker M."/>
            <person name="Sikorski J."/>
            <person name="Tindall B.J."/>
            <person name="Woyke T."/>
            <person name="Bristow J."/>
            <person name="Eisen J.A."/>
            <person name="Markowitz V."/>
            <person name="Hugenholtz P."/>
            <person name="Kyrpides N.C."/>
            <person name="Klenk H.P."/>
            <person name="Mavromatis K."/>
        </authorList>
    </citation>
    <scope>NUCLEOTIDE SEQUENCE [LARGE SCALE GENOMIC DNA]</scope>
    <source>
        <strain evidence="9">ATCC 29530 / DSM 19594 / LMG 11500 / NCIMB 11436 / LSU 4</strain>
    </source>
</reference>
<dbReference type="PRINTS" id="PR01021">
    <property type="entry name" value="OMPADOMAIN"/>
</dbReference>
<dbReference type="SUPFAM" id="SSF103088">
    <property type="entry name" value="OmpA-like"/>
    <property type="match status" value="1"/>
</dbReference>
<sequence>MNPKLTAFYYLLIHSLSCSFIAFSQPKVENLGNSVNSEYNEINPVISPDGKTLFFARVSHPQNAHGLEGSQDIWFSELINNQWGLARRMTAPINREEYNCAYSITPDGNTLLIMGAYEKGTYQTRGFSFSKRTANGWSAPQKLAIAGLEGMSKGEYMCGFLSNDSKTLVMAFSEKKKSTKDDIYVSFQQKNGTWSKPVSLGIDVNTDDFTETTPFLAADGATLYFSSDRTGGQGSNDIYYTKRIDKTWKRWSKPVNLGPAINTDGYDAYYTIAAAGDYAYMVSKKNTLGKGDIVKIKIKSDEPSAPSIVPAPEPVVLVSGKVVDTKTGKPIDARIIYENLADGTEVGTAQTDPRTGEYKIVLPKGMKYGVRAVAKDFIAEAQNIDLTNVTGYKEVNGTNLKLVPIEINEVGVLNNLFFDTGKAEIRPESNPELDRMVLTFNENPGLVLEIGGHTDNVGSDASNIKLSQDRADSVREYFIGKGIEPDRIQSKGYGESKPKASNDTDEGKQINRRVEFKILKK</sequence>
<evidence type="ECO:0000259" key="7">
    <source>
        <dbReference type="PROSITE" id="PS51123"/>
    </source>
</evidence>
<evidence type="ECO:0000256" key="5">
    <source>
        <dbReference type="SAM" id="MobiDB-lite"/>
    </source>
</evidence>
<feature type="signal peptide" evidence="6">
    <location>
        <begin position="1"/>
        <end position="24"/>
    </location>
</feature>
<dbReference type="Gene3D" id="2.120.10.60">
    <property type="entry name" value="Tricorn protease N-terminal domain"/>
    <property type="match status" value="1"/>
</dbReference>
<organism evidence="8 9">
    <name type="scientific">Runella slithyformis (strain ATCC 29530 / DSM 19594 / LMG 11500 / NCIMB 11436 / LSU 4)</name>
    <dbReference type="NCBI Taxonomy" id="761193"/>
    <lineage>
        <taxon>Bacteria</taxon>
        <taxon>Pseudomonadati</taxon>
        <taxon>Bacteroidota</taxon>
        <taxon>Cytophagia</taxon>
        <taxon>Cytophagales</taxon>
        <taxon>Spirosomataceae</taxon>
        <taxon>Runella</taxon>
    </lineage>
</organism>
<gene>
    <name evidence="8" type="ordered locus">Runsl_1752</name>
</gene>
<protein>
    <submittedName>
        <fullName evidence="8">OmpA/MotB domain protein</fullName>
    </submittedName>
</protein>
<dbReference type="AlphaFoldDB" id="A0A7U4E541"/>
<feature type="domain" description="OmpA-like" evidence="7">
    <location>
        <begin position="405"/>
        <end position="521"/>
    </location>
</feature>
<evidence type="ECO:0000256" key="4">
    <source>
        <dbReference type="PROSITE-ProRule" id="PRU00473"/>
    </source>
</evidence>
<dbReference type="InterPro" id="IPR006665">
    <property type="entry name" value="OmpA-like"/>
</dbReference>
<evidence type="ECO:0000313" key="8">
    <source>
        <dbReference type="EMBL" id="AEI48176.1"/>
    </source>
</evidence>